<dbReference type="EMBL" id="MTKT01005815">
    <property type="protein sequence ID" value="OWM64244.1"/>
    <property type="molecule type" value="Genomic_DNA"/>
</dbReference>
<organism evidence="5 6">
    <name type="scientific">Punica granatum</name>
    <name type="common">Pomegranate</name>
    <dbReference type="NCBI Taxonomy" id="22663"/>
    <lineage>
        <taxon>Eukaryota</taxon>
        <taxon>Viridiplantae</taxon>
        <taxon>Streptophyta</taxon>
        <taxon>Embryophyta</taxon>
        <taxon>Tracheophyta</taxon>
        <taxon>Spermatophyta</taxon>
        <taxon>Magnoliopsida</taxon>
        <taxon>eudicotyledons</taxon>
        <taxon>Gunneridae</taxon>
        <taxon>Pentapetalae</taxon>
        <taxon>rosids</taxon>
        <taxon>malvids</taxon>
        <taxon>Myrtales</taxon>
        <taxon>Lythraceae</taxon>
        <taxon>Punica</taxon>
    </lineage>
</organism>
<gene>
    <name evidence="8" type="primary">LOC116192363</name>
    <name evidence="5" type="ORF">CDL15_Pgr018816</name>
</gene>
<keyword evidence="1 2" id="KW-0344">Guanine-nucleotide releasing factor</keyword>
<reference evidence="7" key="3">
    <citation type="journal article" date="2020" name="Plant Biotechnol. J.">
        <title>The pomegranate (Punica granatum L.) draft genome dissects genetic divergence between soft- and hard-seeded cultivars.</title>
        <authorList>
            <person name="Luo X."/>
            <person name="Li H."/>
            <person name="Wu Z."/>
            <person name="Yao W."/>
            <person name="Zhao P."/>
            <person name="Cao D."/>
            <person name="Yu H."/>
            <person name="Li K."/>
            <person name="Poudel K."/>
            <person name="Zhao D."/>
            <person name="Zhang F."/>
            <person name="Xia X."/>
            <person name="Chen L."/>
            <person name="Wang Q."/>
            <person name="Jing D."/>
            <person name="Cao S."/>
        </authorList>
    </citation>
    <scope>NUCLEOTIDE SEQUENCE [LARGE SCALE GENOMIC DNA]</scope>
</reference>
<dbReference type="InterPro" id="IPR005512">
    <property type="entry name" value="PRONE_dom"/>
</dbReference>
<reference evidence="8" key="4">
    <citation type="submission" date="2025-04" db="UniProtKB">
        <authorList>
            <consortium name="RefSeq"/>
        </authorList>
    </citation>
    <scope>IDENTIFICATION</scope>
    <source>
        <tissue evidence="8">Leaf</tissue>
    </source>
</reference>
<dbReference type="PANTHER" id="PTHR33101:SF47">
    <property type="entry name" value="ROP GUANINE NUCLEOTIDE EXCHANGE FACTOR 2-RELATED"/>
    <property type="match status" value="1"/>
</dbReference>
<sequence>MKKSSNSDEHYELGYQRSPSSVDQIDRSAAETPVYSTLSTDSFAYCRTNSESSDFSGPLDDRSISSEASPSRWPSIKSGRHNPIVFSKLGLKQLQQEPEEKIVSLESVDSELEMMKERFSKLLLGEDMSGSGKGVCTAVTISNAITNLYATVFGHNLRLEPLMPEKKAMWKREMDCLLSVCDYIVEFIPTIQTLRDGTTVEIMTSRPRSDICINLPALKKLDAMLLEILDSFQDTEFWYAEQGSISSNSNRSGSFRKVVHHKEEKWWLPVPCVPTEGLSESSRKQLQQKRDCANQIHKAAMAINSSVLDEMDIPHSYMASLPKCGRTSVGDSIYRYMSSGDKFSPDNLLGCLNIASEHEALELADHVEASMYTWRRKACLYHSKPSWTSVKEYIMETGRTDKNHTLAERAESLLFCLKQRFPELSQTSLDTCKIQYNRDVGQAILESYSRVLEGLAYNVMAWIEDVLYVDRNTVNLQEE</sequence>
<dbReference type="GeneID" id="116192363"/>
<evidence type="ECO:0000313" key="7">
    <source>
        <dbReference type="Proteomes" id="UP000515151"/>
    </source>
</evidence>
<dbReference type="Gene3D" id="1.20.58.2010">
    <property type="entry name" value="PRONE domain, subdomain 1"/>
    <property type="match status" value="2"/>
</dbReference>
<feature type="domain" description="PRONE" evidence="4">
    <location>
        <begin position="102"/>
        <end position="479"/>
    </location>
</feature>
<feature type="compositionally biased region" description="Basic and acidic residues" evidence="3">
    <location>
        <begin position="1"/>
        <end position="12"/>
    </location>
</feature>
<name>A0A218VUL4_PUNGR</name>
<evidence type="ECO:0000313" key="8">
    <source>
        <dbReference type="RefSeq" id="XP_031376762.1"/>
    </source>
</evidence>
<evidence type="ECO:0000256" key="1">
    <source>
        <dbReference type="ARBA" id="ARBA00022658"/>
    </source>
</evidence>
<dbReference type="AlphaFoldDB" id="A0A218VUL4"/>
<reference evidence="6" key="1">
    <citation type="journal article" date="2017" name="Plant J.">
        <title>The pomegranate (Punica granatum L.) genome and the genomics of punicalagin biosynthesis.</title>
        <authorList>
            <person name="Qin G."/>
            <person name="Xu C."/>
            <person name="Ming R."/>
            <person name="Tang H."/>
            <person name="Guyot R."/>
            <person name="Kramer E.M."/>
            <person name="Hu Y."/>
            <person name="Yi X."/>
            <person name="Qi Y."/>
            <person name="Xu X."/>
            <person name="Gao Z."/>
            <person name="Pan H."/>
            <person name="Jian J."/>
            <person name="Tian Y."/>
            <person name="Yue Z."/>
            <person name="Xu Y."/>
        </authorList>
    </citation>
    <scope>NUCLEOTIDE SEQUENCE [LARGE SCALE GENOMIC DNA]</scope>
    <source>
        <strain evidence="6">cv. Dabenzi</strain>
    </source>
</reference>
<accession>A0A218VUL4</accession>
<protein>
    <submittedName>
        <fullName evidence="8">Rop guanine nucleotide exchange factor 3-like</fullName>
    </submittedName>
</protein>
<evidence type="ECO:0000259" key="4">
    <source>
        <dbReference type="PROSITE" id="PS51334"/>
    </source>
</evidence>
<evidence type="ECO:0000256" key="2">
    <source>
        <dbReference type="PROSITE-ProRule" id="PRU00663"/>
    </source>
</evidence>
<dbReference type="InterPro" id="IPR038937">
    <property type="entry name" value="RopGEF"/>
</dbReference>
<dbReference type="OrthoDB" id="1053009at2759"/>
<dbReference type="PROSITE" id="PS51334">
    <property type="entry name" value="PRONE"/>
    <property type="match status" value="1"/>
</dbReference>
<evidence type="ECO:0000256" key="3">
    <source>
        <dbReference type="SAM" id="MobiDB-lite"/>
    </source>
</evidence>
<evidence type="ECO:0000313" key="5">
    <source>
        <dbReference type="EMBL" id="OWM64244.1"/>
    </source>
</evidence>
<dbReference type="Proteomes" id="UP000197138">
    <property type="component" value="Unassembled WGS sequence"/>
</dbReference>
<proteinExistence type="predicted"/>
<dbReference type="GO" id="GO:0005085">
    <property type="term" value="F:guanyl-nucleotide exchange factor activity"/>
    <property type="evidence" value="ECO:0007669"/>
    <property type="project" value="UniProtKB-UniRule"/>
</dbReference>
<reference evidence="5" key="2">
    <citation type="submission" date="2017-06" db="EMBL/GenBank/DDBJ databases">
        <title>The pomegranate genome and the genomics of punicalagin biosynthesis.</title>
        <authorList>
            <person name="Xu C."/>
        </authorList>
    </citation>
    <scope>NUCLEOTIDE SEQUENCE [LARGE SCALE GENOMIC DNA]</scope>
    <source>
        <tissue evidence="5">Fresh leaf</tissue>
    </source>
</reference>
<dbReference type="RefSeq" id="XP_031376762.1">
    <property type="nucleotide sequence ID" value="XM_031520902.1"/>
</dbReference>
<dbReference type="FunFam" id="1.20.58.2010:FF:000001">
    <property type="entry name" value="Rop guanine nucleotide exchange factor 14"/>
    <property type="match status" value="1"/>
</dbReference>
<feature type="region of interest" description="Disordered" evidence="3">
    <location>
        <begin position="1"/>
        <end position="33"/>
    </location>
</feature>
<dbReference type="Proteomes" id="UP000515151">
    <property type="component" value="Chromosome 1"/>
</dbReference>
<feature type="region of interest" description="Disordered" evidence="3">
    <location>
        <begin position="49"/>
        <end position="76"/>
    </location>
</feature>
<dbReference type="FunFam" id="1.20.58.2010:FF:000003">
    <property type="entry name" value="Rop guanine nucleotide exchange factor 14"/>
    <property type="match status" value="1"/>
</dbReference>
<keyword evidence="7" id="KW-1185">Reference proteome</keyword>
<dbReference type="Pfam" id="PF03759">
    <property type="entry name" value="PRONE"/>
    <property type="match status" value="1"/>
</dbReference>
<dbReference type="PANTHER" id="PTHR33101">
    <property type="entry name" value="ROP GUANINE NUCLEOTIDE EXCHANGE FACTOR 1"/>
    <property type="match status" value="1"/>
</dbReference>
<evidence type="ECO:0000313" key="6">
    <source>
        <dbReference type="Proteomes" id="UP000197138"/>
    </source>
</evidence>